<dbReference type="InterPro" id="IPR014195">
    <property type="entry name" value="Spore_III_AG"/>
</dbReference>
<reference evidence="2 3" key="1">
    <citation type="submission" date="2020-08" db="EMBL/GenBank/DDBJ databases">
        <title>Cohnella phylogeny.</title>
        <authorList>
            <person name="Dunlap C."/>
        </authorList>
    </citation>
    <scope>NUCLEOTIDE SEQUENCE [LARGE SCALE GENOMIC DNA]</scope>
    <source>
        <strain evidence="2 3">DSM 25241</strain>
    </source>
</reference>
<protein>
    <submittedName>
        <fullName evidence="2">Stage III sporulation protein AG</fullName>
    </submittedName>
</protein>
<evidence type="ECO:0000313" key="2">
    <source>
        <dbReference type="EMBL" id="MBB6635530.1"/>
    </source>
</evidence>
<dbReference type="Proteomes" id="UP000535838">
    <property type="component" value="Unassembled WGS sequence"/>
</dbReference>
<keyword evidence="3" id="KW-1185">Reference proteome</keyword>
<sequence>MAKWLQQLETFIGGGPGGPKRIKAFRWLVLIGLVGAALLLAASYLNVKTLDPSRDPGLSPPGDAEEVPQQEAFIGGDQSDKDPFLDIEQTLEGRIKSMLENVVGVGTVDVLITVDSTEEKVVEQNENYQSRITNEEDRNGAKRHITEVDRQGQVVLYEVSGGETPIVVKILKPKIRGVLIVAKGAENATVHRIVAEAVARGLDVPLHRISVVPRKQ</sequence>
<dbReference type="AlphaFoldDB" id="A0A841T0C3"/>
<dbReference type="RefSeq" id="WP_185120752.1">
    <property type="nucleotide sequence ID" value="NZ_JACJVQ010000013.1"/>
</dbReference>
<comment type="caution">
    <text evidence="2">The sequence shown here is derived from an EMBL/GenBank/DDBJ whole genome shotgun (WGS) entry which is preliminary data.</text>
</comment>
<organism evidence="2 3">
    <name type="scientific">Cohnella thailandensis</name>
    <dbReference type="NCBI Taxonomy" id="557557"/>
    <lineage>
        <taxon>Bacteria</taxon>
        <taxon>Bacillati</taxon>
        <taxon>Bacillota</taxon>
        <taxon>Bacilli</taxon>
        <taxon>Bacillales</taxon>
        <taxon>Paenibacillaceae</taxon>
        <taxon>Cohnella</taxon>
    </lineage>
</organism>
<name>A0A841T0C3_9BACL</name>
<proteinExistence type="predicted"/>
<gene>
    <name evidence="2" type="primary">spoIIIAG</name>
    <name evidence="2" type="ORF">H7B67_15530</name>
</gene>
<evidence type="ECO:0000256" key="1">
    <source>
        <dbReference type="SAM" id="Phobius"/>
    </source>
</evidence>
<keyword evidence="1" id="KW-0812">Transmembrane</keyword>
<accession>A0A841T0C3</accession>
<evidence type="ECO:0000313" key="3">
    <source>
        <dbReference type="Proteomes" id="UP000535838"/>
    </source>
</evidence>
<keyword evidence="1" id="KW-0472">Membrane</keyword>
<dbReference type="NCBIfam" id="TIGR02830">
    <property type="entry name" value="spore_III_AG"/>
    <property type="match status" value="1"/>
</dbReference>
<dbReference type="EMBL" id="JACJVQ010000013">
    <property type="protein sequence ID" value="MBB6635530.1"/>
    <property type="molecule type" value="Genomic_DNA"/>
</dbReference>
<keyword evidence="1" id="KW-1133">Transmembrane helix</keyword>
<feature type="transmembrane region" description="Helical" evidence="1">
    <location>
        <begin position="27"/>
        <end position="45"/>
    </location>
</feature>